<dbReference type="Pfam" id="PF07859">
    <property type="entry name" value="Abhydrolase_3"/>
    <property type="match status" value="1"/>
</dbReference>
<evidence type="ECO:0000256" key="1">
    <source>
        <dbReference type="ARBA" id="ARBA00022801"/>
    </source>
</evidence>
<sequence>MTLSLFNRTILITKISILVLRIFKINIKSNWTFNNLIHFLKEIFIIGEDMEIGTEDVQWLFNIPRLLISSTHIHKFVEFSINDSRCVWYGDFSETPETILIYFHGGGYCVGSPEAYFGLINRIDSSIKAKGLNYLLMDYPKAPEYKYPLAINICYQKYRYLTTLFPKSSFVFMGDSSGANLLLQITNKIINENIKKPKALICLSPWIITNKRDSFWTKNIDKDFLTPFAVDLATKTYLGYEITDERWDLTPLDFDYTQFPPIYLRAGENELILDEILSLIDKIKVSKCKFEYKIVKDMPHAFDIFHGLVKDFDCDFKGLLEYIKLAITI</sequence>
<feature type="domain" description="Alpha/beta hydrolase fold-3" evidence="2">
    <location>
        <begin position="100"/>
        <end position="302"/>
    </location>
</feature>
<evidence type="ECO:0000259" key="2">
    <source>
        <dbReference type="Pfam" id="PF07859"/>
    </source>
</evidence>
<reference evidence="3" key="1">
    <citation type="submission" date="2019-09" db="EMBL/GenBank/DDBJ databases">
        <authorList>
            <person name="Needham M D."/>
        </authorList>
    </citation>
    <scope>NUCLEOTIDE SEQUENCE</scope>
</reference>
<dbReference type="AlphaFoldDB" id="A0A5E8CHG9"/>
<dbReference type="PANTHER" id="PTHR48081:SF8">
    <property type="entry name" value="ALPHA_BETA HYDROLASE FOLD-3 DOMAIN-CONTAINING PROTEIN-RELATED"/>
    <property type="match status" value="1"/>
</dbReference>
<gene>
    <name evidence="3" type="ORF">CPAV1605_218</name>
</gene>
<dbReference type="EMBL" id="CABVLZ010000001">
    <property type="protein sequence ID" value="VVU94496.1"/>
    <property type="molecule type" value="Genomic_DNA"/>
</dbReference>
<dbReference type="InterPro" id="IPR029058">
    <property type="entry name" value="AB_hydrolase_fold"/>
</dbReference>
<name>A0A5E8CHG9_9ZZZZ</name>
<dbReference type="GO" id="GO:0016787">
    <property type="term" value="F:hydrolase activity"/>
    <property type="evidence" value="ECO:0007669"/>
    <property type="project" value="UniProtKB-KW"/>
</dbReference>
<dbReference type="InterPro" id="IPR050300">
    <property type="entry name" value="GDXG_lipolytic_enzyme"/>
</dbReference>
<dbReference type="SUPFAM" id="SSF53474">
    <property type="entry name" value="alpha/beta-Hydrolases"/>
    <property type="match status" value="1"/>
</dbReference>
<dbReference type="Gene3D" id="3.40.50.1820">
    <property type="entry name" value="alpha/beta hydrolase"/>
    <property type="match status" value="1"/>
</dbReference>
<dbReference type="InterPro" id="IPR013094">
    <property type="entry name" value="AB_hydrolase_3"/>
</dbReference>
<evidence type="ECO:0000313" key="3">
    <source>
        <dbReference type="EMBL" id="VVU94496.1"/>
    </source>
</evidence>
<proteinExistence type="predicted"/>
<dbReference type="PANTHER" id="PTHR48081">
    <property type="entry name" value="AB HYDROLASE SUPERFAMILY PROTEIN C4A8.06C"/>
    <property type="match status" value="1"/>
</dbReference>
<keyword evidence="1 3" id="KW-0378">Hydrolase</keyword>
<protein>
    <submittedName>
        <fullName evidence="3">Alpha/beta hydrolase fold</fullName>
    </submittedName>
</protein>
<accession>A0A5E8CHG9</accession>
<organism evidence="3">
    <name type="scientific">seawater metagenome</name>
    <dbReference type="NCBI Taxonomy" id="1561972"/>
    <lineage>
        <taxon>unclassified sequences</taxon>
        <taxon>metagenomes</taxon>
        <taxon>ecological metagenomes</taxon>
    </lineage>
</organism>